<name>A0A8D8H1E3_CULPI</name>
<evidence type="ECO:0000256" key="2">
    <source>
        <dbReference type="SAM" id="Phobius"/>
    </source>
</evidence>
<sequence length="180" mass="19781">MVAAEEDEDDSCFSDDGDRDGGDGLSLTHSQVQTEGRSWAGLITSGGLGWTAASPDGSAAWNRLLDVKSTQLFWVKLSATCAVFLGFGCRRNDENQFDFFTSATAAFAEENISTQHSSFLQQTLNGEYLFVYIFGTIFICTLTVYHSTLHSACDFLQSRTVHCSIRGYFWPPSPVGIFIV</sequence>
<proteinExistence type="predicted"/>
<protein>
    <submittedName>
        <fullName evidence="3">(northern house mosquito) hypothetical protein</fullName>
    </submittedName>
</protein>
<feature type="transmembrane region" description="Helical" evidence="2">
    <location>
        <begin position="129"/>
        <end position="149"/>
    </location>
</feature>
<feature type="region of interest" description="Disordered" evidence="1">
    <location>
        <begin position="1"/>
        <end position="28"/>
    </location>
</feature>
<keyword evidence="2" id="KW-0812">Transmembrane</keyword>
<dbReference type="EMBL" id="HBUE01193466">
    <property type="protein sequence ID" value="CAG6526410.1"/>
    <property type="molecule type" value="Transcribed_RNA"/>
</dbReference>
<organism evidence="3">
    <name type="scientific">Culex pipiens</name>
    <name type="common">House mosquito</name>
    <dbReference type="NCBI Taxonomy" id="7175"/>
    <lineage>
        <taxon>Eukaryota</taxon>
        <taxon>Metazoa</taxon>
        <taxon>Ecdysozoa</taxon>
        <taxon>Arthropoda</taxon>
        <taxon>Hexapoda</taxon>
        <taxon>Insecta</taxon>
        <taxon>Pterygota</taxon>
        <taxon>Neoptera</taxon>
        <taxon>Endopterygota</taxon>
        <taxon>Diptera</taxon>
        <taxon>Nematocera</taxon>
        <taxon>Culicoidea</taxon>
        <taxon>Culicidae</taxon>
        <taxon>Culicinae</taxon>
        <taxon>Culicini</taxon>
        <taxon>Culex</taxon>
        <taxon>Culex</taxon>
    </lineage>
</organism>
<keyword evidence="2" id="KW-0472">Membrane</keyword>
<dbReference type="EMBL" id="HBUE01193473">
    <property type="protein sequence ID" value="CAG6526412.1"/>
    <property type="molecule type" value="Transcribed_RNA"/>
</dbReference>
<accession>A0A8D8H1E3</accession>
<dbReference type="AlphaFoldDB" id="A0A8D8H1E3"/>
<dbReference type="EMBL" id="HBUE01299423">
    <property type="protein sequence ID" value="CAG6578122.1"/>
    <property type="molecule type" value="Transcribed_RNA"/>
</dbReference>
<keyword evidence="2" id="KW-1133">Transmembrane helix</keyword>
<evidence type="ECO:0000313" key="3">
    <source>
        <dbReference type="EMBL" id="CAG6526410.1"/>
    </source>
</evidence>
<evidence type="ECO:0000256" key="1">
    <source>
        <dbReference type="SAM" id="MobiDB-lite"/>
    </source>
</evidence>
<feature type="compositionally biased region" description="Acidic residues" evidence="1">
    <location>
        <begin position="1"/>
        <end position="18"/>
    </location>
</feature>
<reference evidence="3" key="1">
    <citation type="submission" date="2021-05" db="EMBL/GenBank/DDBJ databases">
        <authorList>
            <person name="Alioto T."/>
            <person name="Alioto T."/>
            <person name="Gomez Garrido J."/>
        </authorList>
    </citation>
    <scope>NUCLEOTIDE SEQUENCE</scope>
</reference>
<dbReference type="EMBL" id="HBUE01299430">
    <property type="protein sequence ID" value="CAG6578124.1"/>
    <property type="molecule type" value="Transcribed_RNA"/>
</dbReference>